<feature type="region of interest" description="Disordered" evidence="1">
    <location>
        <begin position="220"/>
        <end position="259"/>
    </location>
</feature>
<evidence type="ECO:0000313" key="3">
    <source>
        <dbReference type="Proteomes" id="UP000196402"/>
    </source>
</evidence>
<dbReference type="VEuPathDB" id="PlasmoDB:PVW1_060031900"/>
<dbReference type="AlphaFoldDB" id="A0A1G4E380"/>
<protein>
    <submittedName>
        <fullName evidence="2">VIR protein</fullName>
    </submittedName>
</protein>
<feature type="compositionally biased region" description="Basic and acidic residues" evidence="1">
    <location>
        <begin position="220"/>
        <end position="253"/>
    </location>
</feature>
<dbReference type="Proteomes" id="UP000196402">
    <property type="component" value="Unassembled WGS sequence"/>
</dbReference>
<dbReference type="EMBL" id="FLYH01000196">
    <property type="protein sequence ID" value="SCA60092.1"/>
    <property type="molecule type" value="Genomic_DNA"/>
</dbReference>
<dbReference type="VEuPathDB" id="PlasmoDB:PVP01_1200600"/>
<gene>
    <name evidence="2" type="ORF">PVT01_000071700</name>
</gene>
<reference evidence="2 3" key="1">
    <citation type="submission" date="2016-07" db="EMBL/GenBank/DDBJ databases">
        <authorList>
            <consortium name="Pathogen Informatics"/>
        </authorList>
    </citation>
    <scope>NUCLEOTIDE SEQUENCE [LARGE SCALE GENOMIC DNA]</scope>
</reference>
<evidence type="ECO:0000313" key="2">
    <source>
        <dbReference type="EMBL" id="SCA60092.1"/>
    </source>
</evidence>
<dbReference type="VEuPathDB" id="PlasmoDB:PVPAM_010010600"/>
<dbReference type="VEuPathDB" id="PlasmoDB:PVX_177275"/>
<sequence length="360" mass="41759">MTDILGDDKLGFLQTKYYYKKLDNGLKICNDAKFYNKAKLELSKNSELQGVSEDILNAMCYVYTKSSSENFYKDICKFLYYWLGNVLLNNLNLKDLYSEIILKLFESLNDGISGKICELPYINIDKDDFKNIKSFFDYSEDYRTYKTQISDSSMLCNDDYKSYLDTHVRMYNSMHKYCKLEVHGNRYCKEFDQFFHASDHYDLSRLSCTLKPKVQELVEDHEEARKHAQEQKQFETPEHDNLHVEKGREESPRAVRLSSSASFSDTNIPEIRSISPTQDGSSSSITSKSITGAASVAGILVPSYLMYNYTYAGTWINKVLGRKTRTNFNPYTDQYLMANFSGPENFNSERSRYNIAYSPE</sequence>
<dbReference type="Pfam" id="PF05795">
    <property type="entry name" value="Plasmodium_Vir"/>
    <property type="match status" value="1"/>
</dbReference>
<proteinExistence type="predicted"/>
<dbReference type="InterPro" id="IPR008780">
    <property type="entry name" value="Plasmodium_Vir"/>
</dbReference>
<name>A0A1G4E380_PLAVI</name>
<accession>A0A1G4E380</accession>
<organism evidence="2 3">
    <name type="scientific">Plasmodium vivax</name>
    <name type="common">malaria parasite P. vivax</name>
    <dbReference type="NCBI Taxonomy" id="5855"/>
    <lineage>
        <taxon>Eukaryota</taxon>
        <taxon>Sar</taxon>
        <taxon>Alveolata</taxon>
        <taxon>Apicomplexa</taxon>
        <taxon>Aconoidasida</taxon>
        <taxon>Haemosporida</taxon>
        <taxon>Plasmodiidae</taxon>
        <taxon>Plasmodium</taxon>
        <taxon>Plasmodium (Plasmodium)</taxon>
    </lineage>
</organism>
<evidence type="ECO:0000256" key="1">
    <source>
        <dbReference type="SAM" id="MobiDB-lite"/>
    </source>
</evidence>